<proteinExistence type="predicted"/>
<name>A0ABR3AKV6_PHYBL</name>
<keyword evidence="1" id="KW-1133">Transmembrane helix</keyword>
<reference evidence="2 3" key="1">
    <citation type="submission" date="2024-04" db="EMBL/GenBank/DDBJ databases">
        <title>Symmetric and asymmetric DNA N6-adenine methylation regulates different biological responses in Mucorales.</title>
        <authorList>
            <consortium name="Lawrence Berkeley National Laboratory"/>
            <person name="Lax C."/>
            <person name="Mondo S.J."/>
            <person name="Osorio-Concepcion M."/>
            <person name="Muszewska A."/>
            <person name="Corrochano-Luque M."/>
            <person name="Gutierrez G."/>
            <person name="Riley R."/>
            <person name="Lipzen A."/>
            <person name="Guo J."/>
            <person name="Hundley H."/>
            <person name="Amirebrahimi M."/>
            <person name="Ng V."/>
            <person name="Lorenzo-Gutierrez D."/>
            <person name="Binder U."/>
            <person name="Yang J."/>
            <person name="Song Y."/>
            <person name="Canovas D."/>
            <person name="Navarro E."/>
            <person name="Freitag M."/>
            <person name="Gabaldon T."/>
            <person name="Grigoriev I.V."/>
            <person name="Corrochano L.M."/>
            <person name="Nicolas F.E."/>
            <person name="Garre V."/>
        </authorList>
    </citation>
    <scope>NUCLEOTIDE SEQUENCE [LARGE SCALE GENOMIC DNA]</scope>
    <source>
        <strain evidence="2 3">L51</strain>
    </source>
</reference>
<keyword evidence="1" id="KW-0472">Membrane</keyword>
<gene>
    <name evidence="2" type="ORF">J3Q64DRAFT_1774490</name>
</gene>
<keyword evidence="3" id="KW-1185">Reference proteome</keyword>
<keyword evidence="1" id="KW-0812">Transmembrane</keyword>
<comment type="caution">
    <text evidence="2">The sequence shown here is derived from an EMBL/GenBank/DDBJ whole genome shotgun (WGS) entry which is preliminary data.</text>
</comment>
<evidence type="ECO:0000313" key="3">
    <source>
        <dbReference type="Proteomes" id="UP001448207"/>
    </source>
</evidence>
<dbReference type="EMBL" id="JBCLYO010000034">
    <property type="protein sequence ID" value="KAL0075854.1"/>
    <property type="molecule type" value="Genomic_DNA"/>
</dbReference>
<sequence>MHDIILLRKLKVFLFSAFFFLCDSSLLLSIFHLKFLTLPLHVFYKSLFLPRVSQTQAKALNASKDFPNTV</sequence>
<feature type="transmembrane region" description="Helical" evidence="1">
    <location>
        <begin position="12"/>
        <end position="33"/>
    </location>
</feature>
<organism evidence="2 3">
    <name type="scientific">Phycomyces blakesleeanus</name>
    <dbReference type="NCBI Taxonomy" id="4837"/>
    <lineage>
        <taxon>Eukaryota</taxon>
        <taxon>Fungi</taxon>
        <taxon>Fungi incertae sedis</taxon>
        <taxon>Mucoromycota</taxon>
        <taxon>Mucoromycotina</taxon>
        <taxon>Mucoromycetes</taxon>
        <taxon>Mucorales</taxon>
        <taxon>Phycomycetaceae</taxon>
        <taxon>Phycomyces</taxon>
    </lineage>
</organism>
<protein>
    <submittedName>
        <fullName evidence="2">Uncharacterized protein</fullName>
    </submittedName>
</protein>
<evidence type="ECO:0000256" key="1">
    <source>
        <dbReference type="SAM" id="Phobius"/>
    </source>
</evidence>
<accession>A0ABR3AKV6</accession>
<evidence type="ECO:0000313" key="2">
    <source>
        <dbReference type="EMBL" id="KAL0075854.1"/>
    </source>
</evidence>
<dbReference type="Proteomes" id="UP001448207">
    <property type="component" value="Unassembled WGS sequence"/>
</dbReference>